<dbReference type="InterPro" id="IPR026960">
    <property type="entry name" value="RVT-Znf"/>
</dbReference>
<dbReference type="PANTHER" id="PTHR33116:SF78">
    <property type="entry name" value="OS12G0587133 PROTEIN"/>
    <property type="match status" value="1"/>
</dbReference>
<evidence type="ECO:0000259" key="1">
    <source>
        <dbReference type="Pfam" id="PF13966"/>
    </source>
</evidence>
<evidence type="ECO:0000313" key="2">
    <source>
        <dbReference type="EMBL" id="GEX07254.1"/>
    </source>
</evidence>
<feature type="domain" description="Reverse transcriptase zinc-binding" evidence="1">
    <location>
        <begin position="21"/>
        <end position="104"/>
    </location>
</feature>
<comment type="caution">
    <text evidence="2">The sequence shown here is derived from an EMBL/GenBank/DDBJ whole genome shotgun (WGS) entry which is preliminary data.</text>
</comment>
<dbReference type="GO" id="GO:0003964">
    <property type="term" value="F:RNA-directed DNA polymerase activity"/>
    <property type="evidence" value="ECO:0007669"/>
    <property type="project" value="UniProtKB-KW"/>
</dbReference>
<keyword evidence="2" id="KW-0548">Nucleotidyltransferase</keyword>
<name>A0A699H0Y4_TANCI</name>
<keyword evidence="2" id="KW-0695">RNA-directed DNA polymerase</keyword>
<gene>
    <name evidence="2" type="ORF">Tci_279229</name>
</gene>
<keyword evidence="2" id="KW-0808">Transferase</keyword>
<protein>
    <submittedName>
        <fullName evidence="2">RNA-directed DNA polymerase, eukaryota</fullName>
    </submittedName>
</protein>
<dbReference type="PANTHER" id="PTHR33116">
    <property type="entry name" value="REVERSE TRANSCRIPTASE ZINC-BINDING DOMAIN-CONTAINING PROTEIN-RELATED-RELATED"/>
    <property type="match status" value="1"/>
</dbReference>
<dbReference type="AlphaFoldDB" id="A0A699H0Y4"/>
<dbReference type="Pfam" id="PF13966">
    <property type="entry name" value="zf-RVT"/>
    <property type="match status" value="1"/>
</dbReference>
<dbReference type="EMBL" id="BKCJ010088056">
    <property type="protein sequence ID" value="GEX07254.1"/>
    <property type="molecule type" value="Genomic_DNA"/>
</dbReference>
<proteinExistence type="predicted"/>
<reference evidence="2" key="1">
    <citation type="journal article" date="2019" name="Sci. Rep.">
        <title>Draft genome of Tanacetum cinerariifolium, the natural source of mosquito coil.</title>
        <authorList>
            <person name="Yamashiro T."/>
            <person name="Shiraishi A."/>
            <person name="Satake H."/>
            <person name="Nakayama K."/>
        </authorList>
    </citation>
    <scope>NUCLEOTIDE SEQUENCE</scope>
</reference>
<accession>A0A699H0Y4</accession>
<sequence>MAHSILASFLRRNLRDGDGVFSVASVRNLIDDKTLAEVGAKTRWIKYVPIKVNILAWRIKLNNLPSRLNLSRRGLDLDTILCPSCNLAVESSNHIIFGCPMVKDLFKFFARWWDVSMTTFFSYDEWWNWFSNLQVPSKLKLIFEGVFYISWWVIWNYRNKVIFGPGHQSKDRLTDVIVAFSFTWCRSRCKAKFSWIDRCGGDKWWWAKSGGGGFGLHPWLGKMMQWIGKKKSVFTSIHVKSGGSVRWSWSLVGTGDFLVSSVRKLIDNAILPKGKGKVKDKSKGKDKNKDEGGRLTLIKAVLGSLGIYYLSIFKAHETILNSMESLSSRFFLGGSQDSRNMVWVKWSQALHSQEGGLNNQGCSFNGTWSRIIGTSNFLHSKANYFDMEYKKRVWHEVAT</sequence>
<organism evidence="2">
    <name type="scientific">Tanacetum cinerariifolium</name>
    <name type="common">Dalmatian daisy</name>
    <name type="synonym">Chrysanthemum cinerariifolium</name>
    <dbReference type="NCBI Taxonomy" id="118510"/>
    <lineage>
        <taxon>Eukaryota</taxon>
        <taxon>Viridiplantae</taxon>
        <taxon>Streptophyta</taxon>
        <taxon>Embryophyta</taxon>
        <taxon>Tracheophyta</taxon>
        <taxon>Spermatophyta</taxon>
        <taxon>Magnoliopsida</taxon>
        <taxon>eudicotyledons</taxon>
        <taxon>Gunneridae</taxon>
        <taxon>Pentapetalae</taxon>
        <taxon>asterids</taxon>
        <taxon>campanulids</taxon>
        <taxon>Asterales</taxon>
        <taxon>Asteraceae</taxon>
        <taxon>Asteroideae</taxon>
        <taxon>Anthemideae</taxon>
        <taxon>Anthemidinae</taxon>
        <taxon>Tanacetum</taxon>
    </lineage>
</organism>